<gene>
    <name evidence="3" type="ORF">J0X15_03285</name>
</gene>
<organism evidence="3 4">
    <name type="scientific">Roseibium limicola</name>
    <dbReference type="NCBI Taxonomy" id="2816037"/>
    <lineage>
        <taxon>Bacteria</taxon>
        <taxon>Pseudomonadati</taxon>
        <taxon>Pseudomonadota</taxon>
        <taxon>Alphaproteobacteria</taxon>
        <taxon>Hyphomicrobiales</taxon>
        <taxon>Stappiaceae</taxon>
        <taxon>Roseibium</taxon>
    </lineage>
</organism>
<dbReference type="Pfam" id="PF01408">
    <property type="entry name" value="GFO_IDH_MocA"/>
    <property type="match status" value="1"/>
</dbReference>
<evidence type="ECO:0000259" key="2">
    <source>
        <dbReference type="Pfam" id="PF22725"/>
    </source>
</evidence>
<evidence type="ECO:0000313" key="4">
    <source>
        <dbReference type="Proteomes" id="UP000664779"/>
    </source>
</evidence>
<accession>A0A939ELB1</accession>
<dbReference type="PANTHER" id="PTHR43708:SF3">
    <property type="entry name" value="OXIDOREDUCTASE"/>
    <property type="match status" value="1"/>
</dbReference>
<feature type="domain" description="Gfo/Idh/MocA-like oxidoreductase N-terminal" evidence="1">
    <location>
        <begin position="5"/>
        <end position="133"/>
    </location>
</feature>
<reference evidence="3" key="1">
    <citation type="submission" date="2021-03" db="EMBL/GenBank/DDBJ databases">
        <title>Roseibium sp. CAU 1637 isolated from Incheon.</title>
        <authorList>
            <person name="Kim W."/>
        </authorList>
    </citation>
    <scope>NUCLEOTIDE SEQUENCE</scope>
    <source>
        <strain evidence="3">CAU 1637</strain>
    </source>
</reference>
<dbReference type="InterPro" id="IPR051317">
    <property type="entry name" value="Gfo/Idh/MocA_oxidoreduct"/>
</dbReference>
<dbReference type="Gene3D" id="3.30.360.10">
    <property type="entry name" value="Dihydrodipicolinate Reductase, domain 2"/>
    <property type="match status" value="1"/>
</dbReference>
<protein>
    <submittedName>
        <fullName evidence="3">Gfo/Idh/MocA family oxidoreductase</fullName>
    </submittedName>
</protein>
<feature type="domain" description="GFO/IDH/MocA-like oxidoreductase" evidence="2">
    <location>
        <begin position="142"/>
        <end position="271"/>
    </location>
</feature>
<dbReference type="SUPFAM" id="SSF51735">
    <property type="entry name" value="NAD(P)-binding Rossmann-fold domains"/>
    <property type="match status" value="1"/>
</dbReference>
<keyword evidence="4" id="KW-1185">Reference proteome</keyword>
<dbReference type="RefSeq" id="WP_206938153.1">
    <property type="nucleotide sequence ID" value="NZ_JAFLNF010000001.1"/>
</dbReference>
<evidence type="ECO:0000313" key="3">
    <source>
        <dbReference type="EMBL" id="MBO0344235.1"/>
    </source>
</evidence>
<dbReference type="Pfam" id="PF22725">
    <property type="entry name" value="GFO_IDH_MocA_C3"/>
    <property type="match status" value="1"/>
</dbReference>
<dbReference type="AlphaFoldDB" id="A0A939ELB1"/>
<name>A0A939ELB1_9HYPH</name>
<dbReference type="PANTHER" id="PTHR43708">
    <property type="entry name" value="CONSERVED EXPRESSED OXIDOREDUCTASE (EUROFUNG)"/>
    <property type="match status" value="1"/>
</dbReference>
<dbReference type="InterPro" id="IPR055170">
    <property type="entry name" value="GFO_IDH_MocA-like_dom"/>
</dbReference>
<dbReference type="SUPFAM" id="SSF55347">
    <property type="entry name" value="Glyceraldehyde-3-phosphate dehydrogenase-like, C-terminal domain"/>
    <property type="match status" value="1"/>
</dbReference>
<dbReference type="Gene3D" id="3.40.50.720">
    <property type="entry name" value="NAD(P)-binding Rossmann-like Domain"/>
    <property type="match status" value="1"/>
</dbReference>
<dbReference type="InterPro" id="IPR036291">
    <property type="entry name" value="NAD(P)-bd_dom_sf"/>
</dbReference>
<dbReference type="Proteomes" id="UP000664779">
    <property type="component" value="Unassembled WGS sequence"/>
</dbReference>
<evidence type="ECO:0000259" key="1">
    <source>
        <dbReference type="Pfam" id="PF01408"/>
    </source>
</evidence>
<dbReference type="GO" id="GO:0000166">
    <property type="term" value="F:nucleotide binding"/>
    <property type="evidence" value="ECO:0007669"/>
    <property type="project" value="InterPro"/>
</dbReference>
<comment type="caution">
    <text evidence="3">The sequence shown here is derived from an EMBL/GenBank/DDBJ whole genome shotgun (WGS) entry which is preliminary data.</text>
</comment>
<proteinExistence type="predicted"/>
<sequence>MKPLKLGMVGGGQGAFIGAVHRIASRIDGHWDLVAGALSSDPVRARASASELNIAPERAYTDFIDMAAREAARADGIDAVAIVTPNHMHAAPAIAFLEAGINVICDKPLASTLQEAEAIATAVSRSNARFFLTHNYTAYPLIRQAREMIARGDLGKLRLIQVEYVQDWLTQELHNKQADWRTDPARSGAGGCVGDIGTHAYNLATYVSGLSATELAADLDSFVPGRQVDDNVHVMMRYENGAKGLLWSSQVAPGNENGLRLRIFGEKAGIEWGQEAPNQMRFTPFGEPTRILTRAGAEATPAGSRNIRAPGGHPEGYLEAFATLYAEAAQIIRADRGQATPDLESHTPDIDDGLNGMRFIAACIASSRDNAAWKALLGEQVT</sequence>
<dbReference type="InterPro" id="IPR000683">
    <property type="entry name" value="Gfo/Idh/MocA-like_OxRdtase_N"/>
</dbReference>
<dbReference type="EMBL" id="JAFLNF010000001">
    <property type="protein sequence ID" value="MBO0344235.1"/>
    <property type="molecule type" value="Genomic_DNA"/>
</dbReference>